<sequence>MRVMDAESCKLRREFKRLNLQGKWKAKFKEDVVERVKRERKQLLWDTRLAAVPIRANSDTNLGSAFQQIVADELEKVKRSDVRKVEDGQEVTKPRVDDDMLWEYDPPDPTAELGDEEYEALMIAMEQALYEDLQAQVVTREAAIQEECEAANAFEDEALAAAVEHWQENEEGGLLCPICRRRRLEQFNHVIQCSCGSFRIDTQHDQVGLDYLQTRLAEVLQEHIDSSCPGQATFSIQRRFGIAALYMQCAVCDCFQLIRFTMVQDVSDRFETRSTVEAAVKLI</sequence>
<feature type="domain" description="RPA-interacting protein central" evidence="7">
    <location>
        <begin position="64"/>
        <end position="163"/>
    </location>
</feature>
<comment type="subcellular location">
    <subcellularLocation>
        <location evidence="1">Nucleus</location>
    </subcellularLocation>
</comment>
<dbReference type="InterPro" id="IPR028159">
    <property type="entry name" value="RPA_interact_C_dom"/>
</dbReference>
<dbReference type="Pfam" id="PF14768">
    <property type="entry name" value="RPA_interact_C"/>
    <property type="match status" value="1"/>
</dbReference>
<dbReference type="Pfam" id="PF14766">
    <property type="entry name" value="RPA_interact_N"/>
    <property type="match status" value="1"/>
</dbReference>
<dbReference type="Pfam" id="PF14767">
    <property type="entry name" value="RPA_interact_M"/>
    <property type="match status" value="1"/>
</dbReference>
<organism evidence="9 10">
    <name type="scientific">Riccia sorocarpa</name>
    <dbReference type="NCBI Taxonomy" id="122646"/>
    <lineage>
        <taxon>Eukaryota</taxon>
        <taxon>Viridiplantae</taxon>
        <taxon>Streptophyta</taxon>
        <taxon>Embryophyta</taxon>
        <taxon>Marchantiophyta</taxon>
        <taxon>Marchantiopsida</taxon>
        <taxon>Marchantiidae</taxon>
        <taxon>Marchantiales</taxon>
        <taxon>Ricciaceae</taxon>
        <taxon>Riccia</taxon>
    </lineage>
</organism>
<dbReference type="GO" id="GO:0008270">
    <property type="term" value="F:zinc ion binding"/>
    <property type="evidence" value="ECO:0007669"/>
    <property type="project" value="UniProtKB-KW"/>
</dbReference>
<dbReference type="PANTHER" id="PTHR31742:SF1">
    <property type="entry name" value="RPA-INTERACTING PROTEIN"/>
    <property type="match status" value="1"/>
</dbReference>
<dbReference type="PANTHER" id="PTHR31742">
    <property type="entry name" value="RPA-INTERACTING PROTEIN RPAIN"/>
    <property type="match status" value="1"/>
</dbReference>
<dbReference type="Proteomes" id="UP001633002">
    <property type="component" value="Unassembled WGS sequence"/>
</dbReference>
<evidence type="ECO:0000259" key="6">
    <source>
        <dbReference type="Pfam" id="PF14766"/>
    </source>
</evidence>
<feature type="domain" description="RPA-interacting protein C-terminal" evidence="8">
    <location>
        <begin position="175"/>
        <end position="256"/>
    </location>
</feature>
<evidence type="ECO:0000256" key="1">
    <source>
        <dbReference type="ARBA" id="ARBA00004123"/>
    </source>
</evidence>
<accession>A0ABD3GM61</accession>
<evidence type="ECO:0000256" key="2">
    <source>
        <dbReference type="ARBA" id="ARBA00022723"/>
    </source>
</evidence>
<proteinExistence type="predicted"/>
<evidence type="ECO:0000259" key="7">
    <source>
        <dbReference type="Pfam" id="PF14767"/>
    </source>
</evidence>
<dbReference type="GO" id="GO:0005634">
    <property type="term" value="C:nucleus"/>
    <property type="evidence" value="ECO:0007669"/>
    <property type="project" value="UniProtKB-SubCell"/>
</dbReference>
<evidence type="ECO:0000256" key="4">
    <source>
        <dbReference type="ARBA" id="ARBA00022833"/>
    </source>
</evidence>
<feature type="domain" description="RPA-interacting protein N-terminal" evidence="6">
    <location>
        <begin position="21"/>
        <end position="49"/>
    </location>
</feature>
<evidence type="ECO:0008006" key="11">
    <source>
        <dbReference type="Google" id="ProtNLM"/>
    </source>
</evidence>
<keyword evidence="2" id="KW-0479">Metal-binding</keyword>
<reference evidence="9 10" key="1">
    <citation type="submission" date="2024-09" db="EMBL/GenBank/DDBJ databases">
        <title>Chromosome-scale assembly of Riccia sorocarpa.</title>
        <authorList>
            <person name="Paukszto L."/>
        </authorList>
    </citation>
    <scope>NUCLEOTIDE SEQUENCE [LARGE SCALE GENOMIC DNA]</scope>
    <source>
        <strain evidence="9">LP-2024</strain>
        <tissue evidence="9">Aerial parts of the thallus</tissue>
    </source>
</reference>
<evidence type="ECO:0000313" key="10">
    <source>
        <dbReference type="Proteomes" id="UP001633002"/>
    </source>
</evidence>
<evidence type="ECO:0000313" key="9">
    <source>
        <dbReference type="EMBL" id="KAL3680278.1"/>
    </source>
</evidence>
<comment type="caution">
    <text evidence="9">The sequence shown here is derived from an EMBL/GenBank/DDBJ whole genome shotgun (WGS) entry which is preliminary data.</text>
</comment>
<dbReference type="EMBL" id="JBJQOH010000007">
    <property type="protein sequence ID" value="KAL3680278.1"/>
    <property type="molecule type" value="Genomic_DNA"/>
</dbReference>
<keyword evidence="4" id="KW-0862">Zinc</keyword>
<evidence type="ECO:0000256" key="5">
    <source>
        <dbReference type="ARBA" id="ARBA00023242"/>
    </source>
</evidence>
<dbReference type="InterPro" id="IPR028158">
    <property type="entry name" value="RPA_interact_N_dom"/>
</dbReference>
<dbReference type="InterPro" id="IPR028156">
    <property type="entry name" value="RIP"/>
</dbReference>
<dbReference type="InterPro" id="IPR028155">
    <property type="entry name" value="RPA_interact_central"/>
</dbReference>
<keyword evidence="5" id="KW-0539">Nucleus</keyword>
<protein>
    <recommendedName>
        <fullName evidence="11">RPA-interacting protein</fullName>
    </recommendedName>
</protein>
<keyword evidence="3" id="KW-0863">Zinc-finger</keyword>
<gene>
    <name evidence="9" type="ORF">R1sor_023234</name>
</gene>
<evidence type="ECO:0000256" key="3">
    <source>
        <dbReference type="ARBA" id="ARBA00022771"/>
    </source>
</evidence>
<dbReference type="AlphaFoldDB" id="A0ABD3GM61"/>
<name>A0ABD3GM61_9MARC</name>
<evidence type="ECO:0000259" key="8">
    <source>
        <dbReference type="Pfam" id="PF14768"/>
    </source>
</evidence>
<keyword evidence="10" id="KW-1185">Reference proteome</keyword>